<feature type="region of interest" description="Disordered" evidence="1">
    <location>
        <begin position="112"/>
        <end position="199"/>
    </location>
</feature>
<accession>A0AAD7KGL0</accession>
<protein>
    <submittedName>
        <fullName evidence="3">Uncharacterized protein</fullName>
    </submittedName>
</protein>
<evidence type="ECO:0000256" key="2">
    <source>
        <dbReference type="SAM" id="SignalP"/>
    </source>
</evidence>
<evidence type="ECO:0000256" key="1">
    <source>
        <dbReference type="SAM" id="MobiDB-lite"/>
    </source>
</evidence>
<reference evidence="3" key="1">
    <citation type="submission" date="2023-03" db="EMBL/GenBank/DDBJ databases">
        <title>Massive genome expansion in bonnet fungi (Mycena s.s.) driven by repeated elements and novel gene families across ecological guilds.</title>
        <authorList>
            <consortium name="Lawrence Berkeley National Laboratory"/>
            <person name="Harder C.B."/>
            <person name="Miyauchi S."/>
            <person name="Viragh M."/>
            <person name="Kuo A."/>
            <person name="Thoen E."/>
            <person name="Andreopoulos B."/>
            <person name="Lu D."/>
            <person name="Skrede I."/>
            <person name="Drula E."/>
            <person name="Henrissat B."/>
            <person name="Morin E."/>
            <person name="Kohler A."/>
            <person name="Barry K."/>
            <person name="LaButti K."/>
            <person name="Morin E."/>
            <person name="Salamov A."/>
            <person name="Lipzen A."/>
            <person name="Mereny Z."/>
            <person name="Hegedus B."/>
            <person name="Baldrian P."/>
            <person name="Stursova M."/>
            <person name="Weitz H."/>
            <person name="Taylor A."/>
            <person name="Grigoriev I.V."/>
            <person name="Nagy L.G."/>
            <person name="Martin F."/>
            <person name="Kauserud H."/>
        </authorList>
    </citation>
    <scope>NUCLEOTIDE SEQUENCE</scope>
    <source>
        <strain evidence="3">CBHHK182m</strain>
    </source>
</reference>
<feature type="compositionally biased region" description="Basic and acidic residues" evidence="1">
    <location>
        <begin position="117"/>
        <end position="132"/>
    </location>
</feature>
<gene>
    <name evidence="3" type="ORF">B0H16DRAFT_1709019</name>
</gene>
<dbReference type="Proteomes" id="UP001215598">
    <property type="component" value="Unassembled WGS sequence"/>
</dbReference>
<organism evidence="3 4">
    <name type="scientific">Mycena metata</name>
    <dbReference type="NCBI Taxonomy" id="1033252"/>
    <lineage>
        <taxon>Eukaryota</taxon>
        <taxon>Fungi</taxon>
        <taxon>Dikarya</taxon>
        <taxon>Basidiomycota</taxon>
        <taxon>Agaricomycotina</taxon>
        <taxon>Agaricomycetes</taxon>
        <taxon>Agaricomycetidae</taxon>
        <taxon>Agaricales</taxon>
        <taxon>Marasmiineae</taxon>
        <taxon>Mycenaceae</taxon>
        <taxon>Mycena</taxon>
    </lineage>
</organism>
<name>A0AAD7KGL0_9AGAR</name>
<keyword evidence="4" id="KW-1185">Reference proteome</keyword>
<evidence type="ECO:0000313" key="4">
    <source>
        <dbReference type="Proteomes" id="UP001215598"/>
    </source>
</evidence>
<feature type="chain" id="PRO_5041985900" evidence="2">
    <location>
        <begin position="32"/>
        <end position="1203"/>
    </location>
</feature>
<dbReference type="EMBL" id="JARKIB010000002">
    <property type="protein sequence ID" value="KAJ7784295.1"/>
    <property type="molecule type" value="Genomic_DNA"/>
</dbReference>
<feature type="signal peptide" evidence="2">
    <location>
        <begin position="1"/>
        <end position="31"/>
    </location>
</feature>
<proteinExistence type="predicted"/>
<sequence length="1203" mass="134821">MVRSFLFFLHPFPLLTVFSLILQGPKSYCRGLQTRATRPTRLERPDCTCFPCLFFSSSSATLKRKHVESGADIAQPSRSKLRAHPITLDEDEEDDAPRLLRKRVKRTILSDYESSEEESRVKSSQKGKERAIEQVQAAQEGRHDKDTDSDASDDEDEGARTSIRRTVAELLTQWPRSETEAEAARNQKNASRRQKRFEEAAKYPERAIARRQKSGRQHAQLVLEYWTARTLELAEREVATQEAAAREHASDLAVVQDVVHAFTHHHNHEPIPPEAAVCQWNIHHQSPETCLSTVLSANYFRRIATPAQTGIDVHSQYLCAFPADAPFTVLQLVLLGADLSTVGPLFQAAMTEYGLEGAVAEFLTRIVEDVRIQRLRGTRNTDSKTVSLYCGITHAVSCGSRGWDDLEGNSQVRVLDTPIESSLELRTLPTISQVERILRAILGSSAMNSAEGRVLPILQPPQHLLDLQAKFHSLLPADSNPLGRQRDLSLETRIRHLLDDELNFLTPLQLTAIDPQAFETLKAVAADVIRLNSGFVIKVEMTKDIPHEVFFGVCKGYWAETIGQGPREHRNMLRLLHPEIPADGDMPFAQLAHFFSVCRPLLIASQLNLITAMIRSGDLESVWDGQTPQDVAAVMSGSTPQDLETRLPPDKQCPEFRRAKFTDATGSFEIVRTSANPAHVSIHIGCPHFGRLKYDEVIKRPRWNLNFVAELQIETLVQITAAELRGGQVPDRDDAVEMRVFLQRVKEKSESVLAVAGVTQALTLAKKEARQQEFVVMFLRAMASSKRAHERWLEGGPGEGHSRWDGLKAVPSPSGEEREAQLAVINERAWFLDSLHQDTDPKCLGHWAAPLPSDEFDVYFLGLEDGKDVVRASNAHGRTKEAAESATANQQKIGVWRREHEVKVTVDMDAIMRKNFKEAAVAIAEAETYYVGPLLESWRMAECDRCSKLAVARHNSVYHLCPLNNSKRLLTEENFPALERVLYAHNILGTPQAEAELGDSDAVASELGLVAIPIHDILTPSALRDLKLLLDDDDYEVLRRLEVPQRSVYVPVARCKDNELLLTLAIDILLLNSTHPPQFTPLDPKGRIGLQKKMSITLKEWYDNRSSDLFLIVCAGEPGYTGLPDFIISNKVTKGVKGKSEYMLMGRACGACGGKKGNEGREFHQVRHLFDLPAHFSHAVWMNLRRGIEHSKPRTTQRAKARR</sequence>
<keyword evidence="2" id="KW-0732">Signal</keyword>
<comment type="caution">
    <text evidence="3">The sequence shown here is derived from an EMBL/GenBank/DDBJ whole genome shotgun (WGS) entry which is preliminary data.</text>
</comment>
<dbReference type="AlphaFoldDB" id="A0AAD7KGL0"/>
<evidence type="ECO:0000313" key="3">
    <source>
        <dbReference type="EMBL" id="KAJ7784295.1"/>
    </source>
</evidence>
<feature type="region of interest" description="Disordered" evidence="1">
    <location>
        <begin position="67"/>
        <end position="99"/>
    </location>
</feature>